<feature type="domain" description="PDZ" evidence="4">
    <location>
        <begin position="285"/>
        <end position="374"/>
    </location>
</feature>
<proteinExistence type="predicted"/>
<dbReference type="InterPro" id="IPR009003">
    <property type="entry name" value="Peptidase_S1_PA"/>
</dbReference>
<dbReference type="GO" id="GO:0006508">
    <property type="term" value="P:proteolysis"/>
    <property type="evidence" value="ECO:0007669"/>
    <property type="project" value="UniProtKB-KW"/>
</dbReference>
<name>A0A2M7DQ72_9BACT</name>
<keyword evidence="3" id="KW-1133">Transmembrane helix</keyword>
<dbReference type="EMBL" id="PETS01000030">
    <property type="protein sequence ID" value="PIV51912.1"/>
    <property type="molecule type" value="Genomic_DNA"/>
</dbReference>
<dbReference type="PANTHER" id="PTHR43343:SF3">
    <property type="entry name" value="PROTEASE DO-LIKE 8, CHLOROPLASTIC"/>
    <property type="match status" value="1"/>
</dbReference>
<sequence>MINNLIKIMKNISKKLIIIIILIFFIGLGFGFYLDNYLQKNIKQIEADDLSLDDQEATIRAINKIIPAVVSIIVYDQEDYTSYNSSTGQKDVVKKKTEKGSGTGFIISADGLIITNKHVINVAEDKTAEFRIILNTGKEYYAQLIGKDPINDLALLKIFDKNLPTVELGDSDQLQIGSTVITIGNSLGRYQNSATKGIVSGLGRNLVATDSTGNAGSFDDAIQTDAEINLGNSGGPLIDLFGRVIGINMAIDEGGTAIGFAIPVNDVRPVIKSAKESGRIIRPRLGVRYMMITSKIAKDNGLVREDGAWITKGEDGSAAITVDSSAAKGGLVQGDIIFEINVIKIADKNTLLSVIQKYKPGDKVGLKIQRGNKVIIKAVELDEFK</sequence>
<keyword evidence="3" id="KW-0472">Membrane</keyword>
<keyword evidence="1" id="KW-0645">Protease</keyword>
<dbReference type="Pfam" id="PF13365">
    <property type="entry name" value="Trypsin_2"/>
    <property type="match status" value="1"/>
</dbReference>
<gene>
    <name evidence="5" type="ORF">COS18_01490</name>
</gene>
<dbReference type="Pfam" id="PF13180">
    <property type="entry name" value="PDZ_2"/>
    <property type="match status" value="1"/>
</dbReference>
<evidence type="ECO:0000256" key="2">
    <source>
        <dbReference type="ARBA" id="ARBA00022801"/>
    </source>
</evidence>
<organism evidence="5 6">
    <name type="scientific">Candidatus Falkowbacteria bacterium CG02_land_8_20_14_3_00_36_14</name>
    <dbReference type="NCBI Taxonomy" id="1974560"/>
    <lineage>
        <taxon>Bacteria</taxon>
        <taxon>Candidatus Falkowiibacteriota</taxon>
    </lineage>
</organism>
<dbReference type="Gene3D" id="2.40.10.120">
    <property type="match status" value="1"/>
</dbReference>
<dbReference type="InterPro" id="IPR001478">
    <property type="entry name" value="PDZ"/>
</dbReference>
<evidence type="ECO:0000256" key="1">
    <source>
        <dbReference type="ARBA" id="ARBA00022670"/>
    </source>
</evidence>
<reference evidence="6" key="1">
    <citation type="submission" date="2017-09" db="EMBL/GenBank/DDBJ databases">
        <title>Depth-based differentiation of microbial function through sediment-hosted aquifers and enrichment of novel symbionts in the deep terrestrial subsurface.</title>
        <authorList>
            <person name="Probst A.J."/>
            <person name="Ladd B."/>
            <person name="Jarett J.K."/>
            <person name="Geller-Mcgrath D.E."/>
            <person name="Sieber C.M.K."/>
            <person name="Emerson J.B."/>
            <person name="Anantharaman K."/>
            <person name="Thomas B.C."/>
            <person name="Malmstrom R."/>
            <person name="Stieglmeier M."/>
            <person name="Klingl A."/>
            <person name="Woyke T."/>
            <person name="Ryan C.M."/>
            <person name="Banfield J.F."/>
        </authorList>
    </citation>
    <scope>NUCLEOTIDE SEQUENCE [LARGE SCALE GENOMIC DNA]</scope>
</reference>
<dbReference type="InterPro" id="IPR051201">
    <property type="entry name" value="Chloro_Bact_Ser_Proteases"/>
</dbReference>
<dbReference type="SUPFAM" id="SSF50494">
    <property type="entry name" value="Trypsin-like serine proteases"/>
    <property type="match status" value="1"/>
</dbReference>
<keyword evidence="2" id="KW-0378">Hydrolase</keyword>
<dbReference type="SUPFAM" id="SSF50156">
    <property type="entry name" value="PDZ domain-like"/>
    <property type="match status" value="1"/>
</dbReference>
<dbReference type="CDD" id="cd06779">
    <property type="entry name" value="cpPDZ_Deg_HtrA-like"/>
    <property type="match status" value="1"/>
</dbReference>
<feature type="transmembrane region" description="Helical" evidence="3">
    <location>
        <begin position="16"/>
        <end position="34"/>
    </location>
</feature>
<dbReference type="PANTHER" id="PTHR43343">
    <property type="entry name" value="PEPTIDASE S12"/>
    <property type="match status" value="1"/>
</dbReference>
<dbReference type="InterPro" id="IPR001940">
    <property type="entry name" value="Peptidase_S1C"/>
</dbReference>
<dbReference type="PRINTS" id="PR00834">
    <property type="entry name" value="PROTEASES2C"/>
</dbReference>
<evidence type="ECO:0000259" key="4">
    <source>
        <dbReference type="Pfam" id="PF13180"/>
    </source>
</evidence>
<dbReference type="InterPro" id="IPR036034">
    <property type="entry name" value="PDZ_sf"/>
</dbReference>
<dbReference type="AlphaFoldDB" id="A0A2M7DQ72"/>
<evidence type="ECO:0000313" key="5">
    <source>
        <dbReference type="EMBL" id="PIV51912.1"/>
    </source>
</evidence>
<protein>
    <recommendedName>
        <fullName evidence="4">PDZ domain-containing protein</fullName>
    </recommendedName>
</protein>
<evidence type="ECO:0000256" key="3">
    <source>
        <dbReference type="SAM" id="Phobius"/>
    </source>
</evidence>
<evidence type="ECO:0000313" key="6">
    <source>
        <dbReference type="Proteomes" id="UP000228896"/>
    </source>
</evidence>
<accession>A0A2M7DQ72</accession>
<dbReference type="Gene3D" id="2.30.42.10">
    <property type="match status" value="1"/>
</dbReference>
<dbReference type="Proteomes" id="UP000228896">
    <property type="component" value="Unassembled WGS sequence"/>
</dbReference>
<dbReference type="GO" id="GO:0004252">
    <property type="term" value="F:serine-type endopeptidase activity"/>
    <property type="evidence" value="ECO:0007669"/>
    <property type="project" value="InterPro"/>
</dbReference>
<comment type="caution">
    <text evidence="5">The sequence shown here is derived from an EMBL/GenBank/DDBJ whole genome shotgun (WGS) entry which is preliminary data.</text>
</comment>
<keyword evidence="3" id="KW-0812">Transmembrane</keyword>